<evidence type="ECO:0000313" key="4">
    <source>
        <dbReference type="Proteomes" id="UP000438991"/>
    </source>
</evidence>
<protein>
    <submittedName>
        <fullName evidence="3">Uncharacterized protein</fullName>
    </submittedName>
</protein>
<dbReference type="Proteomes" id="UP000438991">
    <property type="component" value="Unassembled WGS sequence"/>
</dbReference>
<feature type="region of interest" description="Disordered" evidence="1">
    <location>
        <begin position="39"/>
        <end position="95"/>
    </location>
</feature>
<comment type="caution">
    <text evidence="3">The sequence shown here is derived from an EMBL/GenBank/DDBJ whole genome shotgun (WGS) entry which is preliminary data.</text>
</comment>
<dbReference type="AlphaFoldDB" id="A0A9X4XKX1"/>
<keyword evidence="2" id="KW-0732">Signal</keyword>
<proteinExistence type="predicted"/>
<accession>A0A9X4XKX1</accession>
<dbReference type="RefSeq" id="WP_155478683.1">
    <property type="nucleotide sequence ID" value="NZ_WNKV01000002.1"/>
</dbReference>
<organism evidence="3 4">
    <name type="scientific">Rhodoplanes serenus</name>
    <dbReference type="NCBI Taxonomy" id="200615"/>
    <lineage>
        <taxon>Bacteria</taxon>
        <taxon>Pseudomonadati</taxon>
        <taxon>Pseudomonadota</taxon>
        <taxon>Alphaproteobacteria</taxon>
        <taxon>Hyphomicrobiales</taxon>
        <taxon>Nitrobacteraceae</taxon>
        <taxon>Rhodoplanes</taxon>
    </lineage>
</organism>
<evidence type="ECO:0000313" key="3">
    <source>
        <dbReference type="EMBL" id="MTW15434.1"/>
    </source>
</evidence>
<dbReference type="EMBL" id="WNKV01000002">
    <property type="protein sequence ID" value="MTW15434.1"/>
    <property type="molecule type" value="Genomic_DNA"/>
</dbReference>
<reference evidence="3 4" key="1">
    <citation type="submission" date="2019-11" db="EMBL/GenBank/DDBJ databases">
        <title>Whole-genome sequence of Rhodoplanes serenus DSM 18633, type strain.</title>
        <authorList>
            <person name="Kyndt J.A."/>
            <person name="Meyer T.E."/>
        </authorList>
    </citation>
    <scope>NUCLEOTIDE SEQUENCE [LARGE SCALE GENOMIC DNA]</scope>
    <source>
        <strain evidence="3 4">DSM 18633</strain>
    </source>
</reference>
<feature type="chain" id="PRO_5040786128" evidence="2">
    <location>
        <begin position="34"/>
        <end position="151"/>
    </location>
</feature>
<evidence type="ECO:0000256" key="2">
    <source>
        <dbReference type="SAM" id="SignalP"/>
    </source>
</evidence>
<feature type="signal peptide" evidence="2">
    <location>
        <begin position="1"/>
        <end position="33"/>
    </location>
</feature>
<gene>
    <name evidence="3" type="ORF">GJ689_04340</name>
</gene>
<evidence type="ECO:0000256" key="1">
    <source>
        <dbReference type="SAM" id="MobiDB-lite"/>
    </source>
</evidence>
<sequence>MVPCLGADATIRGASRGAALATALLLSAAVASAQGFPGVMPPTPSPGGPSLGGPFSGSSSPLGGPPPPAIAPGPAAPGGGIGADRRAVSPAPHGGRVVVVPGLPPVVVPPGRRGRDSYADRVERCVHYGSAAGVPPSEIGRFSATCAHAAD</sequence>
<feature type="compositionally biased region" description="Pro residues" evidence="1">
    <location>
        <begin position="63"/>
        <end position="75"/>
    </location>
</feature>
<name>A0A9X4XKX1_9BRAD</name>